<feature type="active site" description="Proton donor" evidence="5">
    <location>
        <position position="199"/>
    </location>
</feature>
<keyword evidence="1 5" id="KW-0479">Metal-binding</keyword>
<proteinExistence type="inferred from homology"/>
<name>A0A7L4UN28_BALHA</name>
<dbReference type="EMBL" id="QENZ01000005">
    <property type="protein sequence ID" value="PVX50034.1"/>
    <property type="molecule type" value="Genomic_DNA"/>
</dbReference>
<evidence type="ECO:0000256" key="2">
    <source>
        <dbReference type="ARBA" id="ARBA00022801"/>
    </source>
</evidence>
<dbReference type="SUPFAM" id="SSF51556">
    <property type="entry name" value="Metallo-dependent hydrolases"/>
    <property type="match status" value="1"/>
</dbReference>
<dbReference type="PANTHER" id="PTHR43114">
    <property type="entry name" value="ADENINE DEAMINASE"/>
    <property type="match status" value="1"/>
</dbReference>
<feature type="site" description="Important for catalytic activity" evidence="5">
    <location>
        <position position="220"/>
    </location>
</feature>
<dbReference type="InterPro" id="IPR028892">
    <property type="entry name" value="ADE"/>
</dbReference>
<feature type="binding site" evidence="5">
    <location>
        <position position="196"/>
    </location>
    <ligand>
        <name>Zn(2+)</name>
        <dbReference type="ChEBI" id="CHEBI:29105"/>
        <note>catalytic</note>
    </ligand>
</feature>
<comment type="function">
    <text evidence="5">Catalyzes the hydrolytic deamination of adenine to hypoxanthine. Plays an important role in the purine salvage pathway and in nitrogen catabolism.</text>
</comment>
<evidence type="ECO:0000313" key="7">
    <source>
        <dbReference type="EMBL" id="PVX50034.1"/>
    </source>
</evidence>
<dbReference type="FunFam" id="3.20.20.140:FF:000039">
    <property type="entry name" value="Adenine deaminase"/>
    <property type="match status" value="1"/>
</dbReference>
<evidence type="ECO:0000256" key="5">
    <source>
        <dbReference type="HAMAP-Rule" id="MF_01962"/>
    </source>
</evidence>
<feature type="binding site" evidence="5">
    <location>
        <position position="18"/>
    </location>
    <ligand>
        <name>Zn(2+)</name>
        <dbReference type="ChEBI" id="CHEBI:29105"/>
        <note>catalytic</note>
    </ligand>
</feature>
<dbReference type="GO" id="GO:0006146">
    <property type="term" value="P:adenine catabolic process"/>
    <property type="evidence" value="ECO:0007669"/>
    <property type="project" value="UniProtKB-UniRule"/>
</dbReference>
<dbReference type="NCBIfam" id="TIGR01430">
    <property type="entry name" value="aden_deam"/>
    <property type="match status" value="1"/>
</dbReference>
<dbReference type="GO" id="GO:0043103">
    <property type="term" value="P:hypoxanthine salvage"/>
    <property type="evidence" value="ECO:0007669"/>
    <property type="project" value="UniProtKB-UniRule"/>
</dbReference>
<evidence type="ECO:0000259" key="6">
    <source>
        <dbReference type="Pfam" id="PF00962"/>
    </source>
</evidence>
<dbReference type="Gene3D" id="3.20.20.140">
    <property type="entry name" value="Metal-dependent hydrolases"/>
    <property type="match status" value="1"/>
</dbReference>
<keyword evidence="4 5" id="KW-0546">Nucleotide metabolism</keyword>
<organism evidence="7 8">
    <name type="scientific">Balneicella halophila</name>
    <dbReference type="NCBI Taxonomy" id="1537566"/>
    <lineage>
        <taxon>Bacteria</taxon>
        <taxon>Pseudomonadati</taxon>
        <taxon>Bacteroidota</taxon>
        <taxon>Bacteroidia</taxon>
        <taxon>Bacteroidales</taxon>
        <taxon>Balneicellaceae</taxon>
        <taxon>Balneicella</taxon>
    </lineage>
</organism>
<dbReference type="HAMAP" id="MF_01962">
    <property type="entry name" value="Adenine_deaminase"/>
    <property type="match status" value="1"/>
</dbReference>
<dbReference type="Pfam" id="PF00962">
    <property type="entry name" value="A_deaminase"/>
    <property type="match status" value="1"/>
</dbReference>
<sequence length="337" mass="38588">MDLLEYIEKIPKAELHLHIEGTLQPELLLKLAKRNNVSLPYSSIQKIKDAYQFQNLQDFLDIYYAGANVLRTEQDFFDLTWDYLEDAHRQHIIHVEIFFDPQTHTERGIPFSVIISGIHKAMERAKKNLGINSQLILSFLRHLPEESAFKTWEEAKQYKHLFVGIGLDSSELGNPPKKFKNIFAEAKKDGMKLVAHAGEEGPASYVREAIDVLNIDRIDHGNKCLDDENLVTEIIKKGLALTICPLSNIVLKNTPCMEEHPILKMLEKGLKVTVNSDDPAYFGGNLVKNFEAMATNLPLTKNHVYQLTKNAFEASFIDESLKEQYLKQLDEFHHQFA</sequence>
<dbReference type="OrthoDB" id="9779574at2"/>
<evidence type="ECO:0000256" key="1">
    <source>
        <dbReference type="ARBA" id="ARBA00022723"/>
    </source>
</evidence>
<dbReference type="InterPro" id="IPR032466">
    <property type="entry name" value="Metal_Hydrolase"/>
</dbReference>
<dbReference type="GO" id="GO:0009117">
    <property type="term" value="P:nucleotide metabolic process"/>
    <property type="evidence" value="ECO:0007669"/>
    <property type="project" value="UniProtKB-KW"/>
</dbReference>
<gene>
    <name evidence="7" type="ORF">C7377_1680</name>
</gene>
<keyword evidence="8" id="KW-1185">Reference proteome</keyword>
<dbReference type="CDD" id="cd01320">
    <property type="entry name" value="ADA"/>
    <property type="match status" value="1"/>
</dbReference>
<dbReference type="InterPro" id="IPR001365">
    <property type="entry name" value="A_deaminase_dom"/>
</dbReference>
<dbReference type="AlphaFoldDB" id="A0A7L4UN28"/>
<dbReference type="GO" id="GO:0008270">
    <property type="term" value="F:zinc ion binding"/>
    <property type="evidence" value="ECO:0007669"/>
    <property type="project" value="UniProtKB-UniRule"/>
</dbReference>
<reference evidence="7 8" key="1">
    <citation type="submission" date="2018-05" db="EMBL/GenBank/DDBJ databases">
        <title>Genomic Encyclopedia of Type Strains, Phase IV (KMG-IV): sequencing the most valuable type-strain genomes for metagenomic binning, comparative biology and taxonomic classification.</title>
        <authorList>
            <person name="Goeker M."/>
        </authorList>
    </citation>
    <scope>NUCLEOTIDE SEQUENCE [LARGE SCALE GENOMIC DNA]</scope>
    <source>
        <strain evidence="7 8">DSM 28579</strain>
    </source>
</reference>
<keyword evidence="2 5" id="KW-0378">Hydrolase</keyword>
<evidence type="ECO:0000256" key="4">
    <source>
        <dbReference type="ARBA" id="ARBA00023080"/>
    </source>
</evidence>
<comment type="cofactor">
    <cofactor evidence="5">
        <name>Zn(2+)</name>
        <dbReference type="ChEBI" id="CHEBI:29105"/>
    </cofactor>
    <text evidence="5">Binds 1 zinc ion per subunit.</text>
</comment>
<dbReference type="RefSeq" id="WP_116496893.1">
    <property type="nucleotide sequence ID" value="NZ_QENZ01000005.1"/>
</dbReference>
<accession>A0A7L4UN28</accession>
<protein>
    <recommendedName>
        <fullName evidence="5">Adenine deaminase</fullName>
        <shortName evidence="5">ADE</shortName>
        <ecNumber evidence="5">3.5.4.2</ecNumber>
    </recommendedName>
    <alternativeName>
        <fullName evidence="5">Adenine aminohydrolase</fullName>
        <shortName evidence="5">AAH</shortName>
    </alternativeName>
</protein>
<comment type="similarity">
    <text evidence="5">Belongs to the metallo-dependent hydrolases superfamily. Adenosine and AMP deaminases family. Adenine deaminase type 2 subfamily.</text>
</comment>
<dbReference type="GO" id="GO:0005829">
    <property type="term" value="C:cytosol"/>
    <property type="evidence" value="ECO:0007669"/>
    <property type="project" value="TreeGrafter"/>
</dbReference>
<feature type="domain" description="Adenosine deaminase" evidence="6">
    <location>
        <begin position="11"/>
        <end position="331"/>
    </location>
</feature>
<feature type="binding site" evidence="5">
    <location>
        <position position="277"/>
    </location>
    <ligand>
        <name>Zn(2+)</name>
        <dbReference type="ChEBI" id="CHEBI:29105"/>
        <note>catalytic</note>
    </ligand>
</feature>
<evidence type="ECO:0000313" key="8">
    <source>
        <dbReference type="Proteomes" id="UP000251835"/>
    </source>
</evidence>
<dbReference type="EC" id="3.5.4.2" evidence="5"/>
<comment type="caution">
    <text evidence="7">The sequence shown here is derived from an EMBL/GenBank/DDBJ whole genome shotgun (WGS) entry which is preliminary data.</text>
</comment>
<dbReference type="NCBIfam" id="NF006850">
    <property type="entry name" value="PRK09358.1-6"/>
    <property type="match status" value="1"/>
</dbReference>
<keyword evidence="3 5" id="KW-0862">Zinc</keyword>
<feature type="binding site" evidence="5">
    <location>
        <position position="278"/>
    </location>
    <ligand>
        <name>substrate</name>
    </ligand>
</feature>
<evidence type="ECO:0000256" key="3">
    <source>
        <dbReference type="ARBA" id="ARBA00022833"/>
    </source>
</evidence>
<dbReference type="Proteomes" id="UP000251835">
    <property type="component" value="Unassembled WGS sequence"/>
</dbReference>
<dbReference type="PANTHER" id="PTHR43114:SF6">
    <property type="entry name" value="ADENINE DEAMINASE"/>
    <property type="match status" value="1"/>
</dbReference>
<comment type="catalytic activity">
    <reaction evidence="5">
        <text>adenine + H2O + H(+) = hypoxanthine + NH4(+)</text>
        <dbReference type="Rhea" id="RHEA:23688"/>
        <dbReference type="ChEBI" id="CHEBI:15377"/>
        <dbReference type="ChEBI" id="CHEBI:15378"/>
        <dbReference type="ChEBI" id="CHEBI:16708"/>
        <dbReference type="ChEBI" id="CHEBI:17368"/>
        <dbReference type="ChEBI" id="CHEBI:28938"/>
        <dbReference type="EC" id="3.5.4.2"/>
    </reaction>
</comment>
<dbReference type="InterPro" id="IPR006330">
    <property type="entry name" value="Ado/ade_deaminase"/>
</dbReference>
<feature type="binding site" evidence="5">
    <location>
        <position position="16"/>
    </location>
    <ligand>
        <name>Zn(2+)</name>
        <dbReference type="ChEBI" id="CHEBI:29105"/>
        <note>catalytic</note>
    </ligand>
</feature>
<dbReference type="GO" id="GO:0000034">
    <property type="term" value="F:adenine deaminase activity"/>
    <property type="evidence" value="ECO:0007669"/>
    <property type="project" value="UniProtKB-UniRule"/>
</dbReference>